<organism evidence="1 2">
    <name type="scientific">Ricinus communis</name>
    <name type="common">Castor bean</name>
    <dbReference type="NCBI Taxonomy" id="3988"/>
    <lineage>
        <taxon>Eukaryota</taxon>
        <taxon>Viridiplantae</taxon>
        <taxon>Streptophyta</taxon>
        <taxon>Embryophyta</taxon>
        <taxon>Tracheophyta</taxon>
        <taxon>Spermatophyta</taxon>
        <taxon>Magnoliopsida</taxon>
        <taxon>eudicotyledons</taxon>
        <taxon>Gunneridae</taxon>
        <taxon>Pentapetalae</taxon>
        <taxon>rosids</taxon>
        <taxon>fabids</taxon>
        <taxon>Malpighiales</taxon>
        <taxon>Euphorbiaceae</taxon>
        <taxon>Acalyphoideae</taxon>
        <taxon>Acalypheae</taxon>
        <taxon>Ricinus</taxon>
    </lineage>
</organism>
<evidence type="ECO:0000313" key="2">
    <source>
        <dbReference type="Proteomes" id="UP000008311"/>
    </source>
</evidence>
<reference evidence="2" key="1">
    <citation type="journal article" date="2010" name="Nat. Biotechnol.">
        <title>Draft genome sequence of the oilseed species Ricinus communis.</title>
        <authorList>
            <person name="Chan A.P."/>
            <person name="Crabtree J."/>
            <person name="Zhao Q."/>
            <person name="Lorenzi H."/>
            <person name="Orvis J."/>
            <person name="Puiu D."/>
            <person name="Melake-Berhan A."/>
            <person name="Jones K.M."/>
            <person name="Redman J."/>
            <person name="Chen G."/>
            <person name="Cahoon E.B."/>
            <person name="Gedil M."/>
            <person name="Stanke M."/>
            <person name="Haas B.J."/>
            <person name="Wortman J.R."/>
            <person name="Fraser-Liggett C.M."/>
            <person name="Ravel J."/>
            <person name="Rabinowicz P.D."/>
        </authorList>
    </citation>
    <scope>NUCLEOTIDE SEQUENCE [LARGE SCALE GENOMIC DNA]</scope>
    <source>
        <strain evidence="2">cv. Hale</strain>
    </source>
</reference>
<protein>
    <submittedName>
        <fullName evidence="1">Uncharacterized protein</fullName>
    </submittedName>
</protein>
<dbReference type="EMBL" id="EQ975429">
    <property type="protein sequence ID" value="EEF27410.1"/>
    <property type="molecule type" value="Genomic_DNA"/>
</dbReference>
<sequence length="360" mass="39800">MLDRVADDVNQVLGLEGEVGIAPGGQTPTPVGYVQVGLDTVFVFHGRAELAHRIHRDHQRPRKVLQGGVIGGAPHGVLADHRRDRQDHRRWQEAIAPKDVVDQEAREPAIAVTQRVDVDEAEGQGRRSQQRALPTGTLLERTQPLHHLGHHFMVRRQHPLFRECGLDLAAVRAHGARQTADAVIFLALGLDGKAGLALLDGQPVDSTLYRLEPELIHHAVDLRAQWRWISRASLPKVDHWAKGAGAWQVVVDAPTAHLVRRRGGEVLGRGEQIDIVPAGVAHPIQDGASEPLIEEAAAARVCTRGFFQHPFGDGLRSGDFEKAGEKVQLDALMLECKRQVRAQRRIRLVMGWVRLDREAV</sequence>
<dbReference type="InParanoid" id="B9T9Q7"/>
<dbReference type="Proteomes" id="UP000008311">
    <property type="component" value="Unassembled WGS sequence"/>
</dbReference>
<gene>
    <name evidence="1" type="ORF">RCOM_0412240</name>
</gene>
<dbReference type="AlphaFoldDB" id="B9T9Q7"/>
<keyword evidence="2" id="KW-1185">Reference proteome</keyword>
<evidence type="ECO:0000313" key="1">
    <source>
        <dbReference type="EMBL" id="EEF27410.1"/>
    </source>
</evidence>
<name>B9T9Q7_RICCO</name>
<accession>B9T9Q7</accession>
<proteinExistence type="predicted"/>